<evidence type="ECO:0008006" key="3">
    <source>
        <dbReference type="Google" id="ProtNLM"/>
    </source>
</evidence>
<dbReference type="Proteomes" id="UP000700212">
    <property type="component" value="Unassembled WGS sequence"/>
</dbReference>
<sequence length="617" mass="67572">MNMSFQAITSNAGVQNTQQPLALRQGQVFHGTIKQLFPDQMAEVQIGGHKMVAKLEAPLKAGDAHFFQVTGTAPQTELKVVTGPMGPQMSQSQQMNQLLDTMNLPKTADMQKVMAHFMKEQTPIAKEQLIQAEAWLKNLSGPEKQQALVALTKMVELKMPFTNEVFSALMNGQKTSGMTSSLQQIATLLQNDTSLPADMRQTMLGQINQLAKPFATETGGVMLAKLVQTLQNPNAAIADKLQALQVLKQANIVPQNATVQNFATTQGAQIPTSAGAIVGDVMQATPATIKNSTAQVQTWVANQTTLTDAQKQQIMQLTERFTQLPMTTQTIQSFGKALQSQLLDAFSTNATQQIFGQDQGAKEQLLSLLRPVTTQNPQQIFEQLAQQLAKPQPAFIQNLVTTAEAEVTQAVDGKAMAHAMQHVMKGLGLSYEAMLNQKAADTQAIAQMLKPQLLSLLEQPISQEMRQAGEVLLSRMNGMQLLSGENGPQQQLTMQVPLSFLGKHTEATLQWSGRTKEDGKIDAAYARILFYLQMDSLQETMIDMQVQNRIVTVNLFNDNPALKALAVPFQAMLKEGLAKKDYQLSAVVVKTFEEQNTPKPRVLKQTTTPATGVDYLV</sequence>
<gene>
    <name evidence="1" type="ORF">K8V30_04280</name>
</gene>
<reference evidence="1" key="2">
    <citation type="submission" date="2021-09" db="EMBL/GenBank/DDBJ databases">
        <authorList>
            <person name="Gilroy R."/>
        </authorList>
    </citation>
    <scope>NUCLEOTIDE SEQUENCE</scope>
    <source>
        <strain evidence="1">CHK160-4876</strain>
    </source>
</reference>
<comment type="caution">
    <text evidence="1">The sequence shown here is derived from an EMBL/GenBank/DDBJ whole genome shotgun (WGS) entry which is preliminary data.</text>
</comment>
<evidence type="ECO:0000313" key="1">
    <source>
        <dbReference type="EMBL" id="HJH10905.1"/>
    </source>
</evidence>
<name>A0A921NBN7_9BACL</name>
<accession>A0A921NBN7</accession>
<proteinExistence type="predicted"/>
<reference evidence="1" key="1">
    <citation type="journal article" date="2021" name="PeerJ">
        <title>Extensive microbial diversity within the chicken gut microbiome revealed by metagenomics and culture.</title>
        <authorList>
            <person name="Gilroy R."/>
            <person name="Ravi A."/>
            <person name="Getino M."/>
            <person name="Pursley I."/>
            <person name="Horton D.L."/>
            <person name="Alikhan N.F."/>
            <person name="Baker D."/>
            <person name="Gharbi K."/>
            <person name="Hall N."/>
            <person name="Watson M."/>
            <person name="Adriaenssens E.M."/>
            <person name="Foster-Nyarko E."/>
            <person name="Jarju S."/>
            <person name="Secka A."/>
            <person name="Antonio M."/>
            <person name="Oren A."/>
            <person name="Chaudhuri R.R."/>
            <person name="La Ragione R."/>
            <person name="Hildebrand F."/>
            <person name="Pallen M.J."/>
        </authorList>
    </citation>
    <scope>NUCLEOTIDE SEQUENCE</scope>
    <source>
        <strain evidence="1">CHK160-4876</strain>
    </source>
</reference>
<protein>
    <recommendedName>
        <fullName evidence="3">Flagellar hook-length control protein FliK</fullName>
    </recommendedName>
</protein>
<evidence type="ECO:0000313" key="2">
    <source>
        <dbReference type="Proteomes" id="UP000700212"/>
    </source>
</evidence>
<dbReference type="EMBL" id="DYTV01000053">
    <property type="protein sequence ID" value="HJH10905.1"/>
    <property type="molecule type" value="Genomic_DNA"/>
</dbReference>
<dbReference type="AlphaFoldDB" id="A0A921NBN7"/>
<organism evidence="1 2">
    <name type="scientific">Metalysinibacillus jejuensis</name>
    <dbReference type="NCBI Taxonomy" id="914327"/>
    <lineage>
        <taxon>Bacteria</taxon>
        <taxon>Bacillati</taxon>
        <taxon>Bacillota</taxon>
        <taxon>Bacilli</taxon>
        <taxon>Bacillales</taxon>
        <taxon>Caryophanaceae</taxon>
        <taxon>Metalysinibacillus</taxon>
    </lineage>
</organism>